<dbReference type="GO" id="GO:0005739">
    <property type="term" value="C:mitochondrion"/>
    <property type="evidence" value="ECO:0007669"/>
    <property type="project" value="InterPro"/>
</dbReference>
<dbReference type="InterPro" id="IPR032053">
    <property type="entry name" value="Ribosomal_mS34"/>
</dbReference>
<name>A0AAE0E4Z1_9ROSI</name>
<evidence type="ECO:0000313" key="2">
    <source>
        <dbReference type="EMBL" id="KAK3206399.1"/>
    </source>
</evidence>
<keyword evidence="3" id="KW-1185">Reference proteome</keyword>
<proteinExistence type="predicted"/>
<evidence type="ECO:0008006" key="4">
    <source>
        <dbReference type="Google" id="ProtNLM"/>
    </source>
</evidence>
<reference evidence="2" key="1">
    <citation type="journal article" date="2023" name="Plant J.">
        <title>Genome sequences and population genomics provide insights into the demographic history, inbreeding, and mutation load of two 'living fossil' tree species of Dipteronia.</title>
        <authorList>
            <person name="Feng Y."/>
            <person name="Comes H.P."/>
            <person name="Chen J."/>
            <person name="Zhu S."/>
            <person name="Lu R."/>
            <person name="Zhang X."/>
            <person name="Li P."/>
            <person name="Qiu J."/>
            <person name="Olsen K.M."/>
            <person name="Qiu Y."/>
        </authorList>
    </citation>
    <scope>NUCLEOTIDE SEQUENCE</scope>
    <source>
        <strain evidence="2">NBL</strain>
    </source>
</reference>
<comment type="caution">
    <text evidence="2">The sequence shown here is derived from an EMBL/GenBank/DDBJ whole genome shotgun (WGS) entry which is preliminary data.</text>
</comment>
<dbReference type="Proteomes" id="UP001281410">
    <property type="component" value="Unassembled WGS sequence"/>
</dbReference>
<dbReference type="PANTHER" id="PTHR35316:SF1">
    <property type="entry name" value="28S RIBOSOMAL S34 PROTEIN"/>
    <property type="match status" value="1"/>
</dbReference>
<evidence type="ECO:0000313" key="3">
    <source>
        <dbReference type="Proteomes" id="UP001281410"/>
    </source>
</evidence>
<dbReference type="EMBL" id="JANJYJ010000006">
    <property type="protein sequence ID" value="KAK3206399.1"/>
    <property type="molecule type" value="Genomic_DNA"/>
</dbReference>
<dbReference type="PANTHER" id="PTHR35316">
    <property type="entry name" value="28S RIBOSOMAL S34 PROTEIN"/>
    <property type="match status" value="1"/>
</dbReference>
<organism evidence="2 3">
    <name type="scientific">Dipteronia sinensis</name>
    <dbReference type="NCBI Taxonomy" id="43782"/>
    <lineage>
        <taxon>Eukaryota</taxon>
        <taxon>Viridiplantae</taxon>
        <taxon>Streptophyta</taxon>
        <taxon>Embryophyta</taxon>
        <taxon>Tracheophyta</taxon>
        <taxon>Spermatophyta</taxon>
        <taxon>Magnoliopsida</taxon>
        <taxon>eudicotyledons</taxon>
        <taxon>Gunneridae</taxon>
        <taxon>Pentapetalae</taxon>
        <taxon>rosids</taxon>
        <taxon>malvids</taxon>
        <taxon>Sapindales</taxon>
        <taxon>Sapindaceae</taxon>
        <taxon>Hippocastanoideae</taxon>
        <taxon>Acereae</taxon>
        <taxon>Dipteronia</taxon>
    </lineage>
</organism>
<dbReference type="Pfam" id="PF16053">
    <property type="entry name" value="MRP-S34"/>
    <property type="match status" value="1"/>
</dbReference>
<sequence>MATSLTMRAASNQTLGGLFRLPYSFLRSFSSASASPSSATSATSASASVSKPKPKRRKKKNLFEVAQFLPNWGIGYHMAKTHWTNVSYEITKINLYKDGKHGKAWGIAHKDGLAAADAPKKISGVHKRCWKYIPSLMKSVESTPTPMKPSEHAPTAEVQAA</sequence>
<gene>
    <name evidence="2" type="ORF">Dsin_020445</name>
</gene>
<feature type="region of interest" description="Disordered" evidence="1">
    <location>
        <begin position="141"/>
        <end position="161"/>
    </location>
</feature>
<evidence type="ECO:0000256" key="1">
    <source>
        <dbReference type="SAM" id="MobiDB-lite"/>
    </source>
</evidence>
<protein>
    <recommendedName>
        <fullName evidence="4">Mitochondrial 28S ribosomal protein S34</fullName>
    </recommendedName>
</protein>
<feature type="region of interest" description="Disordered" evidence="1">
    <location>
        <begin position="33"/>
        <end position="58"/>
    </location>
</feature>
<dbReference type="GO" id="GO:0003735">
    <property type="term" value="F:structural constituent of ribosome"/>
    <property type="evidence" value="ECO:0007669"/>
    <property type="project" value="InterPro"/>
</dbReference>
<dbReference type="AlphaFoldDB" id="A0AAE0E4Z1"/>
<feature type="compositionally biased region" description="Low complexity" evidence="1">
    <location>
        <begin position="33"/>
        <end position="51"/>
    </location>
</feature>
<accession>A0AAE0E4Z1</accession>